<gene>
    <name evidence="7" type="ordered locus">Lbys_0712</name>
</gene>
<feature type="transmembrane region" description="Helical" evidence="5">
    <location>
        <begin position="62"/>
        <end position="81"/>
    </location>
</feature>
<dbReference type="KEGG" id="lby:Lbys_0712"/>
<keyword evidence="8" id="KW-1185">Reference proteome</keyword>
<organism evidence="7 8">
    <name type="scientific">Leadbetterella byssophila (strain DSM 17132 / JCM 16389 / KACC 11308 / NBRC 106382 / 4M15)</name>
    <dbReference type="NCBI Taxonomy" id="649349"/>
    <lineage>
        <taxon>Bacteria</taxon>
        <taxon>Pseudomonadati</taxon>
        <taxon>Bacteroidota</taxon>
        <taxon>Cytophagia</taxon>
        <taxon>Cytophagales</taxon>
        <taxon>Leadbetterellaceae</taxon>
        <taxon>Leadbetterella</taxon>
    </lineage>
</organism>
<feature type="transmembrane region" description="Helical" evidence="5">
    <location>
        <begin position="230"/>
        <end position="263"/>
    </location>
</feature>
<feature type="transmembrane region" description="Helical" evidence="5">
    <location>
        <begin position="87"/>
        <end position="104"/>
    </location>
</feature>
<dbReference type="AlphaFoldDB" id="E4RZD5"/>
<protein>
    <recommendedName>
        <fullName evidence="6">Integral membrane bound transporter domain-containing protein</fullName>
    </recommendedName>
</protein>
<sequence length="335" mass="37291">MTSLFKLNPTQRKWHLPLVAGVSVGLPLLLCYFTGEQEGGRLGALAGLSILYLQSNKLVERMMILMTCCFGILLSYCVGIWASANPLVAPLALGLHAFAVHLALHHLRLTRPPGNFFFIMIASMAIYTPFDLAHIPEKIGYVAMGTISTCIIGFIYSLLTIHQEPSTPLPEKEKHINITESIIFGIFMAISMTVAQLSQFENPYWILISCIAVMQGSNTKHVWLRGTQRIIGTLIGLGIVALISLLNPSYLFMIICIIVMQVIVEYFVVRNYAIAVVFITVLTIFLSEAGGDFEIQKILIARMVDILIGSIIGIVGGWALYHEKVHYYSTKRWKK</sequence>
<accession>E4RZD5</accession>
<dbReference type="STRING" id="649349.Lbys_0712"/>
<proteinExistence type="predicted"/>
<evidence type="ECO:0000313" key="7">
    <source>
        <dbReference type="EMBL" id="ADQ16474.1"/>
    </source>
</evidence>
<feature type="transmembrane region" description="Helical" evidence="5">
    <location>
        <begin position="182"/>
        <end position="198"/>
    </location>
</feature>
<feature type="domain" description="Integral membrane bound transporter" evidence="6">
    <location>
        <begin position="191"/>
        <end position="315"/>
    </location>
</feature>
<keyword evidence="2 5" id="KW-0812">Transmembrane</keyword>
<dbReference type="GO" id="GO:0016020">
    <property type="term" value="C:membrane"/>
    <property type="evidence" value="ECO:0007669"/>
    <property type="project" value="UniProtKB-SubCell"/>
</dbReference>
<evidence type="ECO:0000256" key="4">
    <source>
        <dbReference type="ARBA" id="ARBA00023136"/>
    </source>
</evidence>
<evidence type="ECO:0000256" key="2">
    <source>
        <dbReference type="ARBA" id="ARBA00022692"/>
    </source>
</evidence>
<evidence type="ECO:0000256" key="1">
    <source>
        <dbReference type="ARBA" id="ARBA00004141"/>
    </source>
</evidence>
<feature type="transmembrane region" description="Helical" evidence="5">
    <location>
        <begin position="299"/>
        <end position="321"/>
    </location>
</feature>
<keyword evidence="4 5" id="KW-0472">Membrane</keyword>
<comment type="subcellular location">
    <subcellularLocation>
        <location evidence="1">Membrane</location>
        <topology evidence="1">Multi-pass membrane protein</topology>
    </subcellularLocation>
</comment>
<feature type="transmembrane region" description="Helical" evidence="5">
    <location>
        <begin position="116"/>
        <end position="135"/>
    </location>
</feature>
<dbReference type="EMBL" id="CP002305">
    <property type="protein sequence ID" value="ADQ16474.1"/>
    <property type="molecule type" value="Genomic_DNA"/>
</dbReference>
<reference evidence="7 8" key="2">
    <citation type="journal article" date="2011" name="Stand. Genomic Sci.">
        <title>Complete genome sequence of Leadbetterella byssophila type strain (4M15).</title>
        <authorList>
            <person name="Abt B."/>
            <person name="Teshima H."/>
            <person name="Lucas S."/>
            <person name="Lapidus A."/>
            <person name="Del Rio T.G."/>
            <person name="Nolan M."/>
            <person name="Tice H."/>
            <person name="Cheng J.F."/>
            <person name="Pitluck S."/>
            <person name="Liolios K."/>
            <person name="Pagani I."/>
            <person name="Ivanova N."/>
            <person name="Mavromatis K."/>
            <person name="Pati A."/>
            <person name="Tapia R."/>
            <person name="Han C."/>
            <person name="Goodwin L."/>
            <person name="Chen A."/>
            <person name="Palaniappan K."/>
            <person name="Land M."/>
            <person name="Hauser L."/>
            <person name="Chang Y.J."/>
            <person name="Jeffries C.D."/>
            <person name="Rohde M."/>
            <person name="Goker M."/>
            <person name="Tindall B.J."/>
            <person name="Detter J.C."/>
            <person name="Woyke T."/>
            <person name="Bristow J."/>
            <person name="Eisen J.A."/>
            <person name="Markowitz V."/>
            <person name="Hugenholtz P."/>
            <person name="Klenk H.P."/>
            <person name="Kyrpides N.C."/>
        </authorList>
    </citation>
    <scope>NUCLEOTIDE SEQUENCE [LARGE SCALE GENOMIC DNA]</scope>
    <source>
        <strain evidence="8">DSM 17132 / JCM 16389 / KACC 11308 / NBRC 106382 / 4M15</strain>
    </source>
</reference>
<keyword evidence="3 5" id="KW-1133">Transmembrane helix</keyword>
<feature type="transmembrane region" description="Helical" evidence="5">
    <location>
        <begin position="269"/>
        <end position="287"/>
    </location>
</feature>
<evidence type="ECO:0000256" key="3">
    <source>
        <dbReference type="ARBA" id="ARBA00022989"/>
    </source>
</evidence>
<dbReference type="Pfam" id="PF13515">
    <property type="entry name" value="FUSC_2"/>
    <property type="match status" value="1"/>
</dbReference>
<feature type="transmembrane region" description="Helical" evidence="5">
    <location>
        <begin position="14"/>
        <end position="33"/>
    </location>
</feature>
<dbReference type="Proteomes" id="UP000007435">
    <property type="component" value="Chromosome"/>
</dbReference>
<dbReference type="eggNOG" id="COG1289">
    <property type="taxonomic scope" value="Bacteria"/>
</dbReference>
<evidence type="ECO:0000259" key="6">
    <source>
        <dbReference type="Pfam" id="PF13515"/>
    </source>
</evidence>
<evidence type="ECO:0000256" key="5">
    <source>
        <dbReference type="SAM" id="Phobius"/>
    </source>
</evidence>
<reference key="1">
    <citation type="submission" date="2010-11" db="EMBL/GenBank/DDBJ databases">
        <title>The complete genome of Leadbetterella byssophila DSM 17132.</title>
        <authorList>
            <consortium name="US DOE Joint Genome Institute (JGI-PGF)"/>
            <person name="Lucas S."/>
            <person name="Copeland A."/>
            <person name="Lapidus A."/>
            <person name="Glavina del Rio T."/>
            <person name="Dalin E."/>
            <person name="Tice H."/>
            <person name="Bruce D."/>
            <person name="Goodwin L."/>
            <person name="Pitluck S."/>
            <person name="Kyrpides N."/>
            <person name="Mavromatis K."/>
            <person name="Ivanova N."/>
            <person name="Teshima H."/>
            <person name="Brettin T."/>
            <person name="Detter J.C."/>
            <person name="Han C."/>
            <person name="Tapia R."/>
            <person name="Land M."/>
            <person name="Hauser L."/>
            <person name="Markowitz V."/>
            <person name="Cheng J.-F."/>
            <person name="Hugenholtz P."/>
            <person name="Woyke T."/>
            <person name="Wu D."/>
            <person name="Tindall B."/>
            <person name="Pomrenke H.G."/>
            <person name="Brambilla E."/>
            <person name="Klenk H.-P."/>
            <person name="Eisen J.A."/>
        </authorList>
    </citation>
    <scope>NUCLEOTIDE SEQUENCE [LARGE SCALE GENOMIC DNA]</scope>
    <source>
        <strain>DSM 17132</strain>
    </source>
</reference>
<name>E4RZD5_LEAB4</name>
<evidence type="ECO:0000313" key="8">
    <source>
        <dbReference type="Proteomes" id="UP000007435"/>
    </source>
</evidence>
<dbReference type="HOGENOM" id="CLU_020865_1_0_10"/>
<dbReference type="RefSeq" id="WP_013407526.1">
    <property type="nucleotide sequence ID" value="NC_014655.1"/>
</dbReference>
<dbReference type="InterPro" id="IPR049453">
    <property type="entry name" value="Memb_transporter_dom"/>
</dbReference>
<feature type="transmembrane region" description="Helical" evidence="5">
    <location>
        <begin position="141"/>
        <end position="161"/>
    </location>
</feature>
<dbReference type="OrthoDB" id="581879at2"/>